<feature type="domain" description="AB hydrolase-1" evidence="11">
    <location>
        <begin position="33"/>
        <end position="293"/>
    </location>
</feature>
<comment type="similarity">
    <text evidence="3 8 10">Belongs to the peptidase S33 family.</text>
</comment>
<dbReference type="GeneID" id="66079299"/>
<proteinExistence type="inferred from homology"/>
<comment type="catalytic activity">
    <reaction evidence="1 8 10">
        <text>Release of N-terminal proline from a peptide.</text>
        <dbReference type="EC" id="3.4.11.5"/>
    </reaction>
</comment>
<dbReference type="SUPFAM" id="SSF53474">
    <property type="entry name" value="alpha/beta-Hydrolases"/>
    <property type="match status" value="1"/>
</dbReference>
<gene>
    <name evidence="12" type="ORF">E1B28_010223</name>
</gene>
<evidence type="ECO:0000256" key="7">
    <source>
        <dbReference type="ARBA" id="ARBA00022801"/>
    </source>
</evidence>
<dbReference type="Gene3D" id="3.40.50.1820">
    <property type="entry name" value="alpha/beta hydrolase"/>
    <property type="match status" value="1"/>
</dbReference>
<evidence type="ECO:0000256" key="8">
    <source>
        <dbReference type="PIRNR" id="PIRNR006431"/>
    </source>
</evidence>
<keyword evidence="5 8" id="KW-0963">Cytoplasm</keyword>
<evidence type="ECO:0000256" key="3">
    <source>
        <dbReference type="ARBA" id="ARBA00010088"/>
    </source>
</evidence>
<dbReference type="EC" id="3.4.11.5" evidence="8 10"/>
<keyword evidence="13" id="KW-1185">Reference proteome</keyword>
<evidence type="ECO:0000313" key="12">
    <source>
        <dbReference type="EMBL" id="KAG7091171.1"/>
    </source>
</evidence>
<comment type="subcellular location">
    <subcellularLocation>
        <location evidence="2 8">Cytoplasm</location>
    </subcellularLocation>
</comment>
<evidence type="ECO:0000256" key="2">
    <source>
        <dbReference type="ARBA" id="ARBA00004496"/>
    </source>
</evidence>
<dbReference type="PIRSF" id="PIRSF006431">
    <property type="entry name" value="Pept_S33"/>
    <property type="match status" value="1"/>
</dbReference>
<feature type="active site" description="Proton donor" evidence="9">
    <location>
        <position position="291"/>
    </location>
</feature>
<feature type="active site" evidence="9">
    <location>
        <position position="263"/>
    </location>
</feature>
<keyword evidence="7 8" id="KW-0378">Hydrolase</keyword>
<dbReference type="InterPro" id="IPR005944">
    <property type="entry name" value="Pro_iminopeptidase"/>
</dbReference>
<evidence type="ECO:0000256" key="9">
    <source>
        <dbReference type="PIRSR" id="PIRSR006431-1"/>
    </source>
</evidence>
<evidence type="ECO:0000256" key="1">
    <source>
        <dbReference type="ARBA" id="ARBA00001585"/>
    </source>
</evidence>
<evidence type="ECO:0000256" key="4">
    <source>
        <dbReference type="ARBA" id="ARBA00022438"/>
    </source>
</evidence>
<dbReference type="InterPro" id="IPR029058">
    <property type="entry name" value="AB_hydrolase_fold"/>
</dbReference>
<dbReference type="PANTHER" id="PTHR43722">
    <property type="entry name" value="PROLINE IMINOPEPTIDASE"/>
    <property type="match status" value="1"/>
</dbReference>
<dbReference type="Pfam" id="PF00561">
    <property type="entry name" value="Abhydrolase_1"/>
    <property type="match status" value="1"/>
</dbReference>
<evidence type="ECO:0000259" key="11">
    <source>
        <dbReference type="Pfam" id="PF00561"/>
    </source>
</evidence>
<dbReference type="PRINTS" id="PR00793">
    <property type="entry name" value="PROAMNOPTASE"/>
</dbReference>
<dbReference type="GO" id="GO:0005737">
    <property type="term" value="C:cytoplasm"/>
    <property type="evidence" value="ECO:0007669"/>
    <property type="project" value="UniProtKB-SubCell"/>
</dbReference>
<keyword evidence="4 8" id="KW-0031">Aminopeptidase</keyword>
<comment type="caution">
    <text evidence="12">The sequence shown here is derived from an EMBL/GenBank/DDBJ whole genome shotgun (WGS) entry which is preliminary data.</text>
</comment>
<dbReference type="InterPro" id="IPR002410">
    <property type="entry name" value="Peptidase_S33"/>
</dbReference>
<evidence type="ECO:0000256" key="6">
    <source>
        <dbReference type="ARBA" id="ARBA00022670"/>
    </source>
</evidence>
<dbReference type="PRINTS" id="PR00111">
    <property type="entry name" value="ABHYDROLASE"/>
</dbReference>
<organism evidence="12 13">
    <name type="scientific">Marasmius oreades</name>
    <name type="common">fairy-ring Marasmius</name>
    <dbReference type="NCBI Taxonomy" id="181124"/>
    <lineage>
        <taxon>Eukaryota</taxon>
        <taxon>Fungi</taxon>
        <taxon>Dikarya</taxon>
        <taxon>Basidiomycota</taxon>
        <taxon>Agaricomycotina</taxon>
        <taxon>Agaricomycetes</taxon>
        <taxon>Agaricomycetidae</taxon>
        <taxon>Agaricales</taxon>
        <taxon>Marasmiineae</taxon>
        <taxon>Marasmiaceae</taxon>
        <taxon>Marasmius</taxon>
    </lineage>
</organism>
<dbReference type="EMBL" id="CM032186">
    <property type="protein sequence ID" value="KAG7091171.1"/>
    <property type="molecule type" value="Genomic_DNA"/>
</dbReference>
<evidence type="ECO:0000256" key="10">
    <source>
        <dbReference type="RuleBase" id="RU003421"/>
    </source>
</evidence>
<name>A0A9P7USH5_9AGAR</name>
<sequence>MYPDIEPYHNGKLKVSPIHTLHYEICGNEKGAPVIFVHGGPGGHYFPRDRTFFNPEKYKIILFDQRGSGNSTPKGSTEENTTWDLVKDLERLREELKVEKWHVFGGSWGSTLSLAYAQSHPERVKSLILRGIFTCSKSENRFVSQSGANHIFPEAWDDYISLIPSSERDDTTRAYYHLLHSPDKEMRLKAARAWTKWETTLSKFRQDPTAFELDPDEDVYAYAVIECHYLLNDGWLRDGQLLDRQEIDKIRHIPTIVVQGRYDIVCPPITAWELKKVWPEVTLHFVPDAGHSSGEPGIQKLLIEATDEFAKL</sequence>
<dbReference type="KEGG" id="more:E1B28_010223"/>
<dbReference type="PANTHER" id="PTHR43722:SF1">
    <property type="entry name" value="PROLINE IMINOPEPTIDASE"/>
    <property type="match status" value="1"/>
</dbReference>
<protein>
    <recommendedName>
        <fullName evidence="8 10">Proline iminopeptidase</fullName>
        <shortName evidence="8">PIP</shortName>
        <ecNumber evidence="8 10">3.4.11.5</ecNumber>
    </recommendedName>
    <alternativeName>
        <fullName evidence="8">Prolyl aminopeptidase</fullName>
    </alternativeName>
</protein>
<dbReference type="Proteomes" id="UP001049176">
    <property type="component" value="Chromosome 6"/>
</dbReference>
<dbReference type="OrthoDB" id="10249433at2759"/>
<dbReference type="GO" id="GO:0006508">
    <property type="term" value="P:proteolysis"/>
    <property type="evidence" value="ECO:0007669"/>
    <property type="project" value="UniProtKB-KW"/>
</dbReference>
<accession>A0A9P7USH5</accession>
<feature type="active site" description="Nucleophile" evidence="9">
    <location>
        <position position="107"/>
    </location>
</feature>
<dbReference type="InterPro" id="IPR000073">
    <property type="entry name" value="AB_hydrolase_1"/>
</dbReference>
<keyword evidence="6 8" id="KW-0645">Protease</keyword>
<dbReference type="GO" id="GO:0004177">
    <property type="term" value="F:aminopeptidase activity"/>
    <property type="evidence" value="ECO:0007669"/>
    <property type="project" value="UniProtKB-UniRule"/>
</dbReference>
<reference evidence="12" key="1">
    <citation type="journal article" date="2021" name="Genome Biol. Evol.">
        <title>The assembled and annotated genome of the fairy-ring fungus Marasmius oreades.</title>
        <authorList>
            <person name="Hiltunen M."/>
            <person name="Ament-Velasquez S.L."/>
            <person name="Johannesson H."/>
        </authorList>
    </citation>
    <scope>NUCLEOTIDE SEQUENCE</scope>
    <source>
        <strain evidence="12">03SP1</strain>
    </source>
</reference>
<dbReference type="AlphaFoldDB" id="A0A9P7USH5"/>
<dbReference type="NCBIfam" id="TIGR01249">
    <property type="entry name" value="pro_imino_pep_1"/>
    <property type="match status" value="1"/>
</dbReference>
<dbReference type="RefSeq" id="XP_043007641.1">
    <property type="nucleotide sequence ID" value="XM_043155177.1"/>
</dbReference>
<evidence type="ECO:0000313" key="13">
    <source>
        <dbReference type="Proteomes" id="UP001049176"/>
    </source>
</evidence>
<evidence type="ECO:0000256" key="5">
    <source>
        <dbReference type="ARBA" id="ARBA00022490"/>
    </source>
</evidence>